<dbReference type="CDD" id="cd00093">
    <property type="entry name" value="HTH_XRE"/>
    <property type="match status" value="1"/>
</dbReference>
<reference evidence="3" key="1">
    <citation type="submission" date="2021-01" db="EMBL/GenBank/DDBJ databases">
        <authorList>
            <person name="Zhong Y.L."/>
        </authorList>
    </citation>
    <scope>NUCLEOTIDE SEQUENCE</scope>
    <source>
        <strain evidence="3">KCTC 23302</strain>
    </source>
</reference>
<dbReference type="InterPro" id="IPR010982">
    <property type="entry name" value="Lambda_DNA-bd_dom_sf"/>
</dbReference>
<keyword evidence="4" id="KW-1185">Reference proteome</keyword>
<dbReference type="SUPFAM" id="SSF47413">
    <property type="entry name" value="lambda repressor-like DNA-binding domains"/>
    <property type="match status" value="1"/>
</dbReference>
<dbReference type="Proteomes" id="UP000651057">
    <property type="component" value="Unassembled WGS sequence"/>
</dbReference>
<dbReference type="Pfam" id="PF07022">
    <property type="entry name" value="Phage_CI_repr"/>
    <property type="match status" value="1"/>
</dbReference>
<name>A0A937D7I0_9FLAO</name>
<gene>
    <name evidence="3" type="ORF">JJQ60_06260</name>
</gene>
<protein>
    <submittedName>
        <fullName evidence="3">Helix-turn-helix domain-containing protein</fullName>
    </submittedName>
</protein>
<proteinExistence type="predicted"/>
<dbReference type="SMART" id="SM00530">
    <property type="entry name" value="HTH_XRE"/>
    <property type="match status" value="1"/>
</dbReference>
<dbReference type="Gene3D" id="1.10.260.40">
    <property type="entry name" value="lambda repressor-like DNA-binding domains"/>
    <property type="match status" value="1"/>
</dbReference>
<evidence type="ECO:0000259" key="2">
    <source>
        <dbReference type="PROSITE" id="PS50943"/>
    </source>
</evidence>
<evidence type="ECO:0000256" key="1">
    <source>
        <dbReference type="SAM" id="MobiDB-lite"/>
    </source>
</evidence>
<dbReference type="InterPro" id="IPR010744">
    <property type="entry name" value="Phage_CI_N"/>
</dbReference>
<sequence length="162" mass="18041">MVNNKDFGKRIQKIMDYYAVSASSFADYMGVGRSSISHILSGRNKPSLDFVMKITEAYTDVDIQWLLYGKGTFPKSESITEPAAVSKIETPVSVQQSSSSILEPEKDLFSQPVQENENIKPESTPPPPLQKISGSISDDNEIDRIVIFYADGSFNSYQMKKS</sequence>
<dbReference type="PROSITE" id="PS50943">
    <property type="entry name" value="HTH_CROC1"/>
    <property type="match status" value="1"/>
</dbReference>
<dbReference type="GO" id="GO:0003677">
    <property type="term" value="F:DNA binding"/>
    <property type="evidence" value="ECO:0007669"/>
    <property type="project" value="InterPro"/>
</dbReference>
<dbReference type="AlphaFoldDB" id="A0A937D7I0"/>
<dbReference type="GO" id="GO:0045892">
    <property type="term" value="P:negative regulation of DNA-templated transcription"/>
    <property type="evidence" value="ECO:0007669"/>
    <property type="project" value="InterPro"/>
</dbReference>
<accession>A0A937D7I0</accession>
<dbReference type="EMBL" id="JAERQJ010000002">
    <property type="protein sequence ID" value="MBL0683110.1"/>
    <property type="molecule type" value="Genomic_DNA"/>
</dbReference>
<feature type="region of interest" description="Disordered" evidence="1">
    <location>
        <begin position="96"/>
        <end position="137"/>
    </location>
</feature>
<evidence type="ECO:0000313" key="4">
    <source>
        <dbReference type="Proteomes" id="UP000651057"/>
    </source>
</evidence>
<dbReference type="InterPro" id="IPR001387">
    <property type="entry name" value="Cro/C1-type_HTH"/>
</dbReference>
<dbReference type="RefSeq" id="WP_201917787.1">
    <property type="nucleotide sequence ID" value="NZ_BAABAX010000023.1"/>
</dbReference>
<feature type="domain" description="HTH cro/C1-type" evidence="2">
    <location>
        <begin position="25"/>
        <end position="66"/>
    </location>
</feature>
<organism evidence="3 4">
    <name type="scientific">Aquimarina mytili</name>
    <dbReference type="NCBI Taxonomy" id="874423"/>
    <lineage>
        <taxon>Bacteria</taxon>
        <taxon>Pseudomonadati</taxon>
        <taxon>Bacteroidota</taxon>
        <taxon>Flavobacteriia</taxon>
        <taxon>Flavobacteriales</taxon>
        <taxon>Flavobacteriaceae</taxon>
        <taxon>Aquimarina</taxon>
    </lineage>
</organism>
<comment type="caution">
    <text evidence="3">The sequence shown here is derived from an EMBL/GenBank/DDBJ whole genome shotgun (WGS) entry which is preliminary data.</text>
</comment>
<evidence type="ECO:0000313" key="3">
    <source>
        <dbReference type="EMBL" id="MBL0683110.1"/>
    </source>
</evidence>